<organism evidence="5 6">
    <name type="scientific">Paracoccus alkanivorans</name>
    <dbReference type="NCBI Taxonomy" id="2116655"/>
    <lineage>
        <taxon>Bacteria</taxon>
        <taxon>Pseudomonadati</taxon>
        <taxon>Pseudomonadota</taxon>
        <taxon>Alphaproteobacteria</taxon>
        <taxon>Rhodobacterales</taxon>
        <taxon>Paracoccaceae</taxon>
        <taxon>Paracoccus</taxon>
    </lineage>
</organism>
<keyword evidence="6" id="KW-1185">Reference proteome</keyword>
<dbReference type="Proteomes" id="UP000273516">
    <property type="component" value="Unassembled WGS sequence"/>
</dbReference>
<dbReference type="OrthoDB" id="7362103at2"/>
<sequence>MKLKFLIIVMALAAMGPARDAPPPSEAQVSESARPMSPEEMATAPDPEAEEPELPVFDAADASPAEFQWVSRPVVVFADTPSDPAFVEQMQALRDSPQRLIERDVVVIADTDPQANGPWRQQLRPRGFSLVIMDKDGQVKLRKPLPWDAREISRAIDKFPLRRQEIGRAGVMP</sequence>
<dbReference type="EMBL" id="QOKZ01000001">
    <property type="protein sequence ID" value="RMC37682.1"/>
    <property type="molecule type" value="Genomic_DNA"/>
</dbReference>
<dbReference type="InterPro" id="IPR025232">
    <property type="entry name" value="DUF4174"/>
</dbReference>
<gene>
    <name evidence="5" type="ORF">C9E81_02775</name>
</gene>
<reference evidence="5 6" key="1">
    <citation type="submission" date="2018-07" db="EMBL/GenBank/DDBJ databases">
        <authorList>
            <person name="Zhang Y."/>
            <person name="Wang L."/>
            <person name="Ma S."/>
        </authorList>
    </citation>
    <scope>NUCLEOTIDE SEQUENCE [LARGE SCALE GENOMIC DNA]</scope>
    <source>
        <strain evidence="5 6">4-2</strain>
    </source>
</reference>
<evidence type="ECO:0000313" key="6">
    <source>
        <dbReference type="Proteomes" id="UP000273516"/>
    </source>
</evidence>
<evidence type="ECO:0000313" key="5">
    <source>
        <dbReference type="EMBL" id="RMC37682.1"/>
    </source>
</evidence>
<accession>A0A3M0MIU5</accession>
<comment type="caution">
    <text evidence="5">The sequence shown here is derived from an EMBL/GenBank/DDBJ whole genome shotgun (WGS) entry which is preliminary data.</text>
</comment>
<evidence type="ECO:0000256" key="1">
    <source>
        <dbReference type="ARBA" id="ARBA00022729"/>
    </source>
</evidence>
<protein>
    <submittedName>
        <fullName evidence="5">DUF4174 domain-containing protein</fullName>
    </submittedName>
</protein>
<feature type="region of interest" description="Disordered" evidence="2">
    <location>
        <begin position="17"/>
        <end position="51"/>
    </location>
</feature>
<name>A0A3M0MIU5_9RHOB</name>
<keyword evidence="1 3" id="KW-0732">Signal</keyword>
<dbReference type="AlphaFoldDB" id="A0A3M0MIU5"/>
<feature type="domain" description="DUF4174" evidence="4">
    <location>
        <begin position="65"/>
        <end position="165"/>
    </location>
</feature>
<dbReference type="Pfam" id="PF13778">
    <property type="entry name" value="DUF4174"/>
    <property type="match status" value="1"/>
</dbReference>
<feature type="chain" id="PRO_5018278802" evidence="3">
    <location>
        <begin position="21"/>
        <end position="173"/>
    </location>
</feature>
<evidence type="ECO:0000256" key="2">
    <source>
        <dbReference type="SAM" id="MobiDB-lite"/>
    </source>
</evidence>
<dbReference type="RefSeq" id="WP_122110769.1">
    <property type="nucleotide sequence ID" value="NZ_QOKZ01000001.1"/>
</dbReference>
<evidence type="ECO:0000259" key="4">
    <source>
        <dbReference type="Pfam" id="PF13778"/>
    </source>
</evidence>
<feature type="signal peptide" evidence="3">
    <location>
        <begin position="1"/>
        <end position="20"/>
    </location>
</feature>
<evidence type="ECO:0000256" key="3">
    <source>
        <dbReference type="SAM" id="SignalP"/>
    </source>
</evidence>
<proteinExistence type="predicted"/>